<comment type="subcellular location">
    <subcellularLocation>
        <location evidence="1">Cell membrane</location>
        <topology evidence="1">Multi-pass membrane protein</topology>
    </subcellularLocation>
</comment>
<dbReference type="InterPro" id="IPR003838">
    <property type="entry name" value="ABC3_permease_C"/>
</dbReference>
<evidence type="ECO:0008006" key="12">
    <source>
        <dbReference type="Google" id="ProtNLM"/>
    </source>
</evidence>
<feature type="transmembrane region" description="Helical" evidence="7">
    <location>
        <begin position="758"/>
        <end position="783"/>
    </location>
</feature>
<name>A0A917LZM2_9BACT</name>
<dbReference type="Proteomes" id="UP000647241">
    <property type="component" value="Unassembled WGS sequence"/>
</dbReference>
<protein>
    <recommendedName>
        <fullName evidence="12">Permease</fullName>
    </recommendedName>
</protein>
<keyword evidence="2" id="KW-1003">Cell membrane</keyword>
<dbReference type="GO" id="GO:0022857">
    <property type="term" value="F:transmembrane transporter activity"/>
    <property type="evidence" value="ECO:0007669"/>
    <property type="project" value="TreeGrafter"/>
</dbReference>
<feature type="domain" description="ABC3 transporter permease C-terminal" evidence="8">
    <location>
        <begin position="717"/>
        <end position="829"/>
    </location>
</feature>
<dbReference type="InterPro" id="IPR017800">
    <property type="entry name" value="ADOP"/>
</dbReference>
<comment type="similarity">
    <text evidence="6">Belongs to the ABC-4 integral membrane protein family.</text>
</comment>
<evidence type="ECO:0000259" key="9">
    <source>
        <dbReference type="Pfam" id="PF12704"/>
    </source>
</evidence>
<sequence>MRDLLRKIHYLINRRRLDEELENDMEFHREMSARAGRNNFGNVLRLREQAYEASGWMWLDRLMRDLRYGIRILARAPGFTLVAVLVLAIGIGVNVAAFSLFDMIALKPLPVPQADRIVRLERRSPDNYTSEMAYPSFDFYREHAKTLSATMAVLGVPPMQIDDDLQPTSASFVTPNYFTELGTQAVYGRMLNAANDASPSAPPAVVLSYGLWQRRFGGDPAVVGRVIHLNQKSATVVGITPYEFASLGGQGPDIWMPIAQQPYFIEHSTVLADWNSGSVRMWGKLAPGVSAKAAEEELRSLTNLLRGEHPDAVWKDEFIQVSAGGHLQVITPEMYRVAVMIGVLTLLILIVACANLGGLMLARAVSRQHEMGIRIAIGAGRWRIFRQLCTESLLLGVISSAAGLALACAVMQIVLRKINAPGWLSAVPDWRVVLFTIAMTVVATFCFGLLPALQIARQRQQKTIARQLLVGAQIAASSVLLILAALLVHATHHALYTDPGFGYEQIISIDPQLSHHGYTTTAAETYLDAMQARLRAIPGVSAVSLVQLPPMGHIVSRSETEIRGHKVTAYPNWVAPDFFRTMGIPLRLGRTFYPEEKNAVVVSESFARAQWPGENPLGQMLGDGTTKDTVIGVVGDAHINALSNDDATEQYWAAQKENMPDMVLIARSSGEPGSLVPAVKAMSANLDGSLFPEIRQLKVLYRRDVEQIARVAAIASFVGMVAVSLAAVGIIGLVALIVTQRTKEIAIRMALGAQPGAVLTAVLHQFLWPTLVGLAVGAGFAALGSKFLRVALYGVSNLDPASYTTAIVVLSLIVAASMLVPAARTLRMNLGSILHHD</sequence>
<keyword evidence="3 7" id="KW-0812">Transmembrane</keyword>
<evidence type="ECO:0000256" key="7">
    <source>
        <dbReference type="SAM" id="Phobius"/>
    </source>
</evidence>
<evidence type="ECO:0000256" key="2">
    <source>
        <dbReference type="ARBA" id="ARBA00022475"/>
    </source>
</evidence>
<dbReference type="GO" id="GO:0005886">
    <property type="term" value="C:plasma membrane"/>
    <property type="evidence" value="ECO:0007669"/>
    <property type="project" value="UniProtKB-SubCell"/>
</dbReference>
<dbReference type="RefSeq" id="WP_188552679.1">
    <property type="nucleotide sequence ID" value="NZ_BMGT01000001.1"/>
</dbReference>
<feature type="domain" description="MacB-like periplasmic core" evidence="9">
    <location>
        <begin position="80"/>
        <end position="300"/>
    </location>
</feature>
<dbReference type="InterPro" id="IPR050250">
    <property type="entry name" value="Macrolide_Exporter_MacB"/>
</dbReference>
<dbReference type="EMBL" id="BMGT01000001">
    <property type="protein sequence ID" value="GGG67244.1"/>
    <property type="molecule type" value="Genomic_DNA"/>
</dbReference>
<evidence type="ECO:0000256" key="3">
    <source>
        <dbReference type="ARBA" id="ARBA00022692"/>
    </source>
</evidence>
<evidence type="ECO:0000256" key="1">
    <source>
        <dbReference type="ARBA" id="ARBA00004651"/>
    </source>
</evidence>
<dbReference type="PANTHER" id="PTHR30572:SF4">
    <property type="entry name" value="ABC TRANSPORTER PERMEASE YTRF"/>
    <property type="match status" value="1"/>
</dbReference>
<comment type="caution">
    <text evidence="10">The sequence shown here is derived from an EMBL/GenBank/DDBJ whole genome shotgun (WGS) entry which is preliminary data.</text>
</comment>
<feature type="transmembrane region" description="Helical" evidence="7">
    <location>
        <begin position="711"/>
        <end position="738"/>
    </location>
</feature>
<feature type="domain" description="ABC3 transporter permease C-terminal" evidence="8">
    <location>
        <begin position="343"/>
        <end position="458"/>
    </location>
</feature>
<reference evidence="10" key="1">
    <citation type="journal article" date="2014" name="Int. J. Syst. Evol. Microbiol.">
        <title>Complete genome sequence of Corynebacterium casei LMG S-19264T (=DSM 44701T), isolated from a smear-ripened cheese.</title>
        <authorList>
            <consortium name="US DOE Joint Genome Institute (JGI-PGF)"/>
            <person name="Walter F."/>
            <person name="Albersmeier A."/>
            <person name="Kalinowski J."/>
            <person name="Ruckert C."/>
        </authorList>
    </citation>
    <scope>NUCLEOTIDE SEQUENCE</scope>
    <source>
        <strain evidence="10">CGMCC 1.12997</strain>
    </source>
</reference>
<keyword evidence="4 7" id="KW-1133">Transmembrane helix</keyword>
<evidence type="ECO:0000259" key="8">
    <source>
        <dbReference type="Pfam" id="PF02687"/>
    </source>
</evidence>
<proteinExistence type="inferred from homology"/>
<evidence type="ECO:0000256" key="5">
    <source>
        <dbReference type="ARBA" id="ARBA00023136"/>
    </source>
</evidence>
<evidence type="ECO:0000256" key="4">
    <source>
        <dbReference type="ARBA" id="ARBA00022989"/>
    </source>
</evidence>
<dbReference type="PANTHER" id="PTHR30572">
    <property type="entry name" value="MEMBRANE COMPONENT OF TRANSPORTER-RELATED"/>
    <property type="match status" value="1"/>
</dbReference>
<feature type="transmembrane region" description="Helical" evidence="7">
    <location>
        <begin position="393"/>
        <end position="414"/>
    </location>
</feature>
<feature type="transmembrane region" description="Helical" evidence="7">
    <location>
        <begin position="337"/>
        <end position="362"/>
    </location>
</feature>
<dbReference type="InterPro" id="IPR025857">
    <property type="entry name" value="MacB_PCD"/>
</dbReference>
<gene>
    <name evidence="10" type="ORF">GCM10011585_06440</name>
</gene>
<dbReference type="AlphaFoldDB" id="A0A917LZM2"/>
<organism evidence="10 11">
    <name type="scientific">Edaphobacter dinghuensis</name>
    <dbReference type="NCBI Taxonomy" id="1560005"/>
    <lineage>
        <taxon>Bacteria</taxon>
        <taxon>Pseudomonadati</taxon>
        <taxon>Acidobacteriota</taxon>
        <taxon>Terriglobia</taxon>
        <taxon>Terriglobales</taxon>
        <taxon>Acidobacteriaceae</taxon>
        <taxon>Edaphobacter</taxon>
    </lineage>
</organism>
<evidence type="ECO:0000313" key="10">
    <source>
        <dbReference type="EMBL" id="GGG67244.1"/>
    </source>
</evidence>
<feature type="transmembrane region" description="Helical" evidence="7">
    <location>
        <begin position="468"/>
        <end position="488"/>
    </location>
</feature>
<keyword evidence="11" id="KW-1185">Reference proteome</keyword>
<evidence type="ECO:0000313" key="11">
    <source>
        <dbReference type="Proteomes" id="UP000647241"/>
    </source>
</evidence>
<evidence type="ECO:0000256" key="6">
    <source>
        <dbReference type="ARBA" id="ARBA00038076"/>
    </source>
</evidence>
<keyword evidence="5 7" id="KW-0472">Membrane</keyword>
<accession>A0A917LZM2</accession>
<reference evidence="10" key="2">
    <citation type="submission" date="2020-09" db="EMBL/GenBank/DDBJ databases">
        <authorList>
            <person name="Sun Q."/>
            <person name="Zhou Y."/>
        </authorList>
    </citation>
    <scope>NUCLEOTIDE SEQUENCE</scope>
    <source>
        <strain evidence="10">CGMCC 1.12997</strain>
    </source>
</reference>
<feature type="transmembrane region" description="Helical" evidence="7">
    <location>
        <begin position="434"/>
        <end position="456"/>
    </location>
</feature>
<feature type="domain" description="MacB-like periplasmic core" evidence="9">
    <location>
        <begin position="504"/>
        <end position="637"/>
    </location>
</feature>
<feature type="transmembrane region" description="Helical" evidence="7">
    <location>
        <begin position="72"/>
        <end position="101"/>
    </location>
</feature>
<feature type="transmembrane region" description="Helical" evidence="7">
    <location>
        <begin position="803"/>
        <end position="823"/>
    </location>
</feature>
<dbReference type="Pfam" id="PF02687">
    <property type="entry name" value="FtsX"/>
    <property type="match status" value="2"/>
</dbReference>
<dbReference type="Pfam" id="PF12704">
    <property type="entry name" value="MacB_PCD"/>
    <property type="match status" value="2"/>
</dbReference>
<dbReference type="NCBIfam" id="TIGR03434">
    <property type="entry name" value="ADOP"/>
    <property type="match status" value="1"/>
</dbReference>